<proteinExistence type="predicted"/>
<dbReference type="PANTHER" id="PTHR19136">
    <property type="entry name" value="MOLYBDENUM COFACTOR GUANYLYLTRANSFERASE"/>
    <property type="match status" value="1"/>
</dbReference>
<dbReference type="InterPro" id="IPR025877">
    <property type="entry name" value="MobA-like_NTP_Trfase"/>
</dbReference>
<keyword evidence="1 3" id="KW-0808">Transferase</keyword>
<dbReference type="Proteomes" id="UP000727993">
    <property type="component" value="Unassembled WGS sequence"/>
</dbReference>
<dbReference type="Gene3D" id="3.90.550.10">
    <property type="entry name" value="Spore Coat Polysaccharide Biosynthesis Protein SpsA, Chain A"/>
    <property type="match status" value="1"/>
</dbReference>
<feature type="domain" description="MobA-like NTP transferase" evidence="2">
    <location>
        <begin position="12"/>
        <end position="176"/>
    </location>
</feature>
<gene>
    <name evidence="3" type="ORF">IPN02_18970</name>
</gene>
<dbReference type="InterPro" id="IPR029044">
    <property type="entry name" value="Nucleotide-diphossugar_trans"/>
</dbReference>
<evidence type="ECO:0000313" key="4">
    <source>
        <dbReference type="Proteomes" id="UP000727993"/>
    </source>
</evidence>
<protein>
    <submittedName>
        <fullName evidence="3">NTP transferase domain-containing protein</fullName>
    </submittedName>
</protein>
<comment type="caution">
    <text evidence="3">The sequence shown here is derived from an EMBL/GenBank/DDBJ whole genome shotgun (WGS) entry which is preliminary data.</text>
</comment>
<dbReference type="EMBL" id="JADJZA010000011">
    <property type="protein sequence ID" value="MBK9298869.1"/>
    <property type="molecule type" value="Genomic_DNA"/>
</dbReference>
<dbReference type="AlphaFoldDB" id="A0A936NFU7"/>
<accession>A0A936NFU7</accession>
<name>A0A936NFU7_9ACTN</name>
<reference evidence="3 4" key="1">
    <citation type="submission" date="2020-10" db="EMBL/GenBank/DDBJ databases">
        <title>Connecting structure to function with the recovery of over 1000 high-quality activated sludge metagenome-assembled genomes encoding full-length rRNA genes using long-read sequencing.</title>
        <authorList>
            <person name="Singleton C.M."/>
            <person name="Petriglieri F."/>
            <person name="Kristensen J.M."/>
            <person name="Kirkegaard R.H."/>
            <person name="Michaelsen T.Y."/>
            <person name="Andersen M.H."/>
            <person name="Karst S.M."/>
            <person name="Dueholm M.S."/>
            <person name="Nielsen P.H."/>
            <person name="Albertsen M."/>
        </authorList>
    </citation>
    <scope>NUCLEOTIDE SEQUENCE [LARGE SCALE GENOMIC DNA]</scope>
    <source>
        <strain evidence="3">Lyne_18-Q3-R50-59_MAXAC.006</strain>
    </source>
</reference>
<dbReference type="GO" id="GO:0016779">
    <property type="term" value="F:nucleotidyltransferase activity"/>
    <property type="evidence" value="ECO:0007669"/>
    <property type="project" value="TreeGrafter"/>
</dbReference>
<evidence type="ECO:0000259" key="2">
    <source>
        <dbReference type="Pfam" id="PF12804"/>
    </source>
</evidence>
<dbReference type="Pfam" id="PF12804">
    <property type="entry name" value="NTP_transf_3"/>
    <property type="match status" value="1"/>
</dbReference>
<dbReference type="PANTHER" id="PTHR19136:SF81">
    <property type="entry name" value="MOLYBDENUM COFACTOR GUANYLYLTRANSFERASE"/>
    <property type="match status" value="1"/>
</dbReference>
<evidence type="ECO:0000313" key="3">
    <source>
        <dbReference type="EMBL" id="MBK9298869.1"/>
    </source>
</evidence>
<organism evidence="3 4">
    <name type="scientific">Candidatus Neomicrothrix subdominans</name>
    <dbReference type="NCBI Taxonomy" id="2954438"/>
    <lineage>
        <taxon>Bacteria</taxon>
        <taxon>Bacillati</taxon>
        <taxon>Actinomycetota</taxon>
        <taxon>Acidimicrobiia</taxon>
        <taxon>Acidimicrobiales</taxon>
        <taxon>Microthrixaceae</taxon>
        <taxon>Candidatus Neomicrothrix</taxon>
    </lineage>
</organism>
<evidence type="ECO:0000256" key="1">
    <source>
        <dbReference type="ARBA" id="ARBA00022679"/>
    </source>
</evidence>
<sequence>MADRCAALAHLIVVAGGGGERLGGVDKPLSVVGGRRLIDHALGVAVTGRCLVVRPSDRHPIGRVVGLATVESVAERPAGGGPAAGIAAALNALGRPRDGDAGGEPAETNVGALVAVLAADHLAPLDAVVAELVEAIRRHPESGVAVAAPAGEPQWLTAVWRFSTLIEAVDALGTADGASARALTNHGTPLLVEVPRVVSLDDAEDLWAAVADGSPALGVAGPMPARSRVVDALSGAGGVGGVGDTVDPDGHAATLLGVVEAVPPPSEWTTVRPAIPWVFVGPPAPPAAHWAGAHLVPLER</sequence>
<dbReference type="SUPFAM" id="SSF53448">
    <property type="entry name" value="Nucleotide-diphospho-sugar transferases"/>
    <property type="match status" value="1"/>
</dbReference>